<evidence type="ECO:0000313" key="7">
    <source>
        <dbReference type="EMBL" id="KAI5949251.1"/>
    </source>
</evidence>
<dbReference type="PANTHER" id="PTHR31069">
    <property type="entry name" value="OLEATE-ACTIVATED TRANSCRIPTION FACTOR 1-RELATED"/>
    <property type="match status" value="1"/>
</dbReference>
<dbReference type="Pfam" id="PF11951">
    <property type="entry name" value="Fungal_trans_2"/>
    <property type="match status" value="1"/>
</dbReference>
<evidence type="ECO:0000256" key="2">
    <source>
        <dbReference type="ARBA" id="ARBA00023125"/>
    </source>
</evidence>
<dbReference type="SMART" id="SM00066">
    <property type="entry name" value="GAL4"/>
    <property type="match status" value="1"/>
</dbReference>
<evidence type="ECO:0000259" key="6">
    <source>
        <dbReference type="PROSITE" id="PS50048"/>
    </source>
</evidence>
<keyword evidence="2" id="KW-0238">DNA-binding</keyword>
<dbReference type="InterPro" id="IPR050675">
    <property type="entry name" value="OAF3"/>
</dbReference>
<dbReference type="SUPFAM" id="SSF57701">
    <property type="entry name" value="Zn2/Cys6 DNA-binding domain"/>
    <property type="match status" value="1"/>
</dbReference>
<dbReference type="InterPro" id="IPR001138">
    <property type="entry name" value="Zn2Cys6_DnaBD"/>
</dbReference>
<dbReference type="PROSITE" id="PS50048">
    <property type="entry name" value="ZN2_CY6_FUNGAL_2"/>
    <property type="match status" value="1"/>
</dbReference>
<dbReference type="EMBL" id="JAIHNG010000164">
    <property type="protein sequence ID" value="KAI5949251.1"/>
    <property type="molecule type" value="Genomic_DNA"/>
</dbReference>
<feature type="compositionally biased region" description="Acidic residues" evidence="5">
    <location>
        <begin position="518"/>
        <end position="540"/>
    </location>
</feature>
<dbReference type="Gene3D" id="4.10.240.10">
    <property type="entry name" value="Zn(2)-C6 fungal-type DNA-binding domain"/>
    <property type="match status" value="1"/>
</dbReference>
<comment type="caution">
    <text evidence="7">The sequence shown here is derived from an EMBL/GenBank/DDBJ whole genome shotgun (WGS) entry which is preliminary data.</text>
</comment>
<dbReference type="RefSeq" id="XP_051606761.1">
    <property type="nucleotide sequence ID" value="XM_051754403.1"/>
</dbReference>
<name>A0AAD5BB25_9ASCO</name>
<feature type="domain" description="Zn(2)-C6 fungal-type" evidence="6">
    <location>
        <begin position="10"/>
        <end position="38"/>
    </location>
</feature>
<evidence type="ECO:0000256" key="3">
    <source>
        <dbReference type="ARBA" id="ARBA00023163"/>
    </source>
</evidence>
<dbReference type="Pfam" id="PF00172">
    <property type="entry name" value="Zn_clus"/>
    <property type="match status" value="1"/>
</dbReference>
<proteinExistence type="predicted"/>
<evidence type="ECO:0000313" key="8">
    <source>
        <dbReference type="Proteomes" id="UP001204833"/>
    </source>
</evidence>
<protein>
    <submittedName>
        <fullName evidence="7">ARG83</fullName>
    </submittedName>
</protein>
<dbReference type="PROSITE" id="PS00463">
    <property type="entry name" value="ZN2_CY6_FUNGAL_1"/>
    <property type="match status" value="1"/>
</dbReference>
<dbReference type="Proteomes" id="UP001204833">
    <property type="component" value="Unassembled WGS sequence"/>
</dbReference>
<dbReference type="GeneID" id="76152894"/>
<reference evidence="7 8" key="1">
    <citation type="journal article" date="2022" name="DNA Res.">
        <title>Genome analysis of five recently described species of the CUG-Ser clade uncovers Candida theae as a new hybrid lineage with pathogenic potential in the Candida parapsilosis species complex.</title>
        <authorList>
            <person name="Mixao V."/>
            <person name="Del Olmo V."/>
            <person name="Hegedusova E."/>
            <person name="Saus E."/>
            <person name="Pryszcz L."/>
            <person name="Cillingova A."/>
            <person name="Nosek J."/>
            <person name="Gabaldon T."/>
        </authorList>
    </citation>
    <scope>NUCLEOTIDE SEQUENCE [LARGE SCALE GENOMIC DNA]</scope>
    <source>
        <strain evidence="7 8">CBS 12239</strain>
    </source>
</reference>
<organism evidence="7 8">
    <name type="scientific">Candida theae</name>
    <dbReference type="NCBI Taxonomy" id="1198502"/>
    <lineage>
        <taxon>Eukaryota</taxon>
        <taxon>Fungi</taxon>
        <taxon>Dikarya</taxon>
        <taxon>Ascomycota</taxon>
        <taxon>Saccharomycotina</taxon>
        <taxon>Pichiomycetes</taxon>
        <taxon>Debaryomycetaceae</taxon>
        <taxon>Candida/Lodderomyces clade</taxon>
        <taxon>Candida</taxon>
    </lineage>
</organism>
<feature type="compositionally biased region" description="Low complexity" evidence="5">
    <location>
        <begin position="179"/>
        <end position="196"/>
    </location>
</feature>
<dbReference type="InterPro" id="IPR036864">
    <property type="entry name" value="Zn2-C6_fun-type_DNA-bd_sf"/>
</dbReference>
<dbReference type="InterPro" id="IPR021858">
    <property type="entry name" value="Fun_TF"/>
</dbReference>
<keyword evidence="8" id="KW-1185">Reference proteome</keyword>
<evidence type="ECO:0000256" key="5">
    <source>
        <dbReference type="SAM" id="MobiDB-lite"/>
    </source>
</evidence>
<dbReference type="GO" id="GO:0003677">
    <property type="term" value="F:DNA binding"/>
    <property type="evidence" value="ECO:0007669"/>
    <property type="project" value="UniProtKB-KW"/>
</dbReference>
<feature type="region of interest" description="Disordered" evidence="5">
    <location>
        <begin position="179"/>
        <end position="202"/>
    </location>
</feature>
<keyword evidence="3" id="KW-0804">Transcription</keyword>
<gene>
    <name evidence="7" type="ORF">KGF57_004850</name>
</gene>
<dbReference type="CDD" id="cd00067">
    <property type="entry name" value="GAL4"/>
    <property type="match status" value="1"/>
</dbReference>
<sequence>MARKERTFDGCWTCRSRKVKCDLTKPFCTRCVKSKRECLGYAIRLRWSDPVTISRDKSMISLKLGYDNESDNMQRRNVDLMEFPREMLYETYAELNSVLERVDDSAVVSGKAKLGPFRCFRLVDIPKMERGVHDASKDEWAATPLMTLPINTTAAEPITPPTKKRRKTVTDITNTTTTTTTTTSTTTTTIATSPTTKSNNSSVFSRTNNTYVHYDLLNFAKLTILAIKGPDYKFNDQNMLHILYPKFFPNIDSDDAWFANATLVNSKLYTKRNNELTLYPLFRNLLDHFTSDLFSVNRIGMNQNYFDVLVIPYVKQIVGQFICWDFAFWDVNDLQELEDLDDKQLLQSIKLCIIYLCLGLSAFKASKRTSLHEENEDDEYKIDEFLKISIELRKLSIKLLNYHLDESDVIAERQRGGKAVEDYDTMLLLALILQIELDSMFSVFENLDLIYAIGDFVIKNKLETRTRNSTMNKFLINAFKIKYFMYESTQAINLFNYQMEKEDEKRYRDLKEDYNLIEDLDSDDDGDDDDDDDDGDEDNEKEEKEKGEDEDEEEQKSKNKPSIGNLLSVSGPAKMDYVPTAFTINFNNNRQYSAAYEITGGDTIESLYSQIKFAPSLNIKFTTTLDTELIYLMYGIPKDLLHIFHESIHLANHKNIFSVKRVFPRNFPRICAEVEDKLLRWNISQSSWSLNPQDRFHSFLLNHVYSFHQAVIICHNKLMKKDFDIEQHQAVVKKCLDYLCLAVDGARQLQLGYKPMFWNLLIAGSVATETTTQDRIKRIWQTCPGYELQSNHWRAKQIVYEIWKRRASGEDEEENLGFMNLIREWDVALSLG</sequence>
<accession>A0AAD5BB25</accession>
<evidence type="ECO:0000256" key="4">
    <source>
        <dbReference type="ARBA" id="ARBA00023242"/>
    </source>
</evidence>
<evidence type="ECO:0000256" key="1">
    <source>
        <dbReference type="ARBA" id="ARBA00023015"/>
    </source>
</evidence>
<keyword evidence="4" id="KW-0539">Nucleus</keyword>
<dbReference type="PANTHER" id="PTHR31069:SF32">
    <property type="entry name" value="ARGININE METABOLISM REGULATION PROTEIN II"/>
    <property type="match status" value="1"/>
</dbReference>
<dbReference type="GO" id="GO:0000981">
    <property type="term" value="F:DNA-binding transcription factor activity, RNA polymerase II-specific"/>
    <property type="evidence" value="ECO:0007669"/>
    <property type="project" value="InterPro"/>
</dbReference>
<dbReference type="AlphaFoldDB" id="A0AAD5BB25"/>
<dbReference type="GO" id="GO:0008270">
    <property type="term" value="F:zinc ion binding"/>
    <property type="evidence" value="ECO:0007669"/>
    <property type="project" value="InterPro"/>
</dbReference>
<feature type="region of interest" description="Disordered" evidence="5">
    <location>
        <begin position="518"/>
        <end position="567"/>
    </location>
</feature>
<keyword evidence="1" id="KW-0805">Transcription regulation</keyword>